<evidence type="ECO:0000313" key="7">
    <source>
        <dbReference type="Proteomes" id="UP000001488"/>
    </source>
</evidence>
<dbReference type="Proteomes" id="UP000001488">
    <property type="component" value="Chromosome"/>
</dbReference>
<dbReference type="GO" id="GO:0005886">
    <property type="term" value="C:plasma membrane"/>
    <property type="evidence" value="ECO:0007669"/>
    <property type="project" value="UniProtKB-SubCell"/>
</dbReference>
<dbReference type="InterPro" id="IPR050475">
    <property type="entry name" value="Prenyltransferase_related"/>
</dbReference>
<feature type="transmembrane region" description="Helical" evidence="5">
    <location>
        <begin position="111"/>
        <end position="128"/>
    </location>
</feature>
<feature type="transmembrane region" description="Helical" evidence="5">
    <location>
        <begin position="252"/>
        <end position="271"/>
    </location>
</feature>
<feature type="transmembrane region" description="Helical" evidence="5">
    <location>
        <begin position="215"/>
        <end position="240"/>
    </location>
</feature>
<dbReference type="PANTHER" id="PTHR42723:SF1">
    <property type="entry name" value="CHLOROPHYLL SYNTHASE, CHLOROPLASTIC"/>
    <property type="match status" value="1"/>
</dbReference>
<keyword evidence="7" id="KW-1185">Reference proteome</keyword>
<dbReference type="EMBL" id="CP001398">
    <property type="protein sequence ID" value="ACS33401.1"/>
    <property type="molecule type" value="Genomic_DNA"/>
</dbReference>
<dbReference type="Gene3D" id="1.10.357.140">
    <property type="entry name" value="UbiA prenyltransferase"/>
    <property type="match status" value="1"/>
</dbReference>
<dbReference type="KEGG" id="tga:TGAM_0899"/>
<dbReference type="eggNOG" id="arCOG00476">
    <property type="taxonomic scope" value="Archaea"/>
</dbReference>
<evidence type="ECO:0000256" key="2">
    <source>
        <dbReference type="ARBA" id="ARBA00022692"/>
    </source>
</evidence>
<dbReference type="InterPro" id="IPR044878">
    <property type="entry name" value="UbiA_sf"/>
</dbReference>
<name>C5A589_THEGJ</name>
<dbReference type="PATRIC" id="fig|593117.10.peg.892"/>
<dbReference type="PANTHER" id="PTHR42723">
    <property type="entry name" value="CHLOROPHYLL SYNTHASE"/>
    <property type="match status" value="1"/>
</dbReference>
<evidence type="ECO:0000256" key="3">
    <source>
        <dbReference type="ARBA" id="ARBA00022989"/>
    </source>
</evidence>
<evidence type="ECO:0000313" key="6">
    <source>
        <dbReference type="EMBL" id="ACS33401.1"/>
    </source>
</evidence>
<keyword evidence="4 5" id="KW-0472">Membrane</keyword>
<dbReference type="PaxDb" id="593117-TGAM_0899"/>
<feature type="transmembrane region" description="Helical" evidence="5">
    <location>
        <begin position="43"/>
        <end position="63"/>
    </location>
</feature>
<gene>
    <name evidence="6" type="ordered locus">TGAM_0899</name>
</gene>
<sequence length="272" mass="29157">MVAMASISAVVRNLRPLEGRAYIALIGFALLMNWRSAEVYELVTAFLAGVLFVWYAFSINNCFDVDTDSKNPVKVKKNPIASGELSFSEGLAISALLAVTGLGLALTTNGTAFAVYVAMLILATLYSAPPRLKARPVVDVLSHGLFFGGLPFIYGALIDGNLSEAEILMATGITLYSFALELRNHLSDYESDLRAGLRTTPIVIGKGRSELLVEVFSVLALAVTLYTLKPHLIIASSLMFAGRGLRVDQRTVYRMFDVAMVGAVLAAGGTAL</sequence>
<comment type="subcellular location">
    <subcellularLocation>
        <location evidence="1">Cell membrane</location>
        <topology evidence="1">Multi-pass membrane protein</topology>
    </subcellularLocation>
</comment>
<dbReference type="GO" id="GO:0016765">
    <property type="term" value="F:transferase activity, transferring alkyl or aryl (other than methyl) groups"/>
    <property type="evidence" value="ECO:0007669"/>
    <property type="project" value="InterPro"/>
</dbReference>
<dbReference type="STRING" id="593117.TGAM_0899"/>
<dbReference type="AlphaFoldDB" id="C5A589"/>
<organism evidence="6 7">
    <name type="scientific">Thermococcus gammatolerans (strain DSM 15229 / JCM 11827 / EJ3)</name>
    <dbReference type="NCBI Taxonomy" id="593117"/>
    <lineage>
        <taxon>Archaea</taxon>
        <taxon>Methanobacteriati</taxon>
        <taxon>Methanobacteriota</taxon>
        <taxon>Thermococci</taxon>
        <taxon>Thermococcales</taxon>
        <taxon>Thermococcaceae</taxon>
        <taxon>Thermococcus</taxon>
    </lineage>
</organism>
<protein>
    <submittedName>
        <fullName evidence="6">UbiA prenyltransferase family protein</fullName>
    </submittedName>
</protein>
<accession>C5A589</accession>
<reference evidence="6 7" key="1">
    <citation type="journal article" date="2007" name="Genome Biol.">
        <title>Genome analysis and genome-wide proteomics of Thermococcus gammatolerans, the most radioresistant organism known amongst the Archaea.</title>
        <authorList>
            <person name="Zivanovic Y."/>
            <person name="Armengaud J."/>
            <person name="Lagorce A."/>
            <person name="Leplat C."/>
            <person name="Guerin P."/>
            <person name="Dutertre M."/>
            <person name="Anthouard V."/>
            <person name="Forterre P."/>
            <person name="Wincker P."/>
            <person name="Confalonieri F."/>
        </authorList>
    </citation>
    <scope>NUCLEOTIDE SEQUENCE [LARGE SCALE GENOMIC DNA]</scope>
    <source>
        <strain evidence="7">DSM 15229 / JCM 11827 / EJ3</strain>
    </source>
</reference>
<keyword evidence="6" id="KW-0808">Transferase</keyword>
<feature type="transmembrane region" description="Helical" evidence="5">
    <location>
        <begin position="21"/>
        <end position="37"/>
    </location>
</feature>
<evidence type="ECO:0000256" key="1">
    <source>
        <dbReference type="ARBA" id="ARBA00004651"/>
    </source>
</evidence>
<feature type="transmembrane region" description="Helical" evidence="5">
    <location>
        <begin position="140"/>
        <end position="158"/>
    </location>
</feature>
<proteinExistence type="predicted"/>
<evidence type="ECO:0000256" key="5">
    <source>
        <dbReference type="SAM" id="Phobius"/>
    </source>
</evidence>
<keyword evidence="3 5" id="KW-1133">Transmembrane helix</keyword>
<evidence type="ECO:0000256" key="4">
    <source>
        <dbReference type="ARBA" id="ARBA00023136"/>
    </source>
</evidence>
<dbReference type="Pfam" id="PF01040">
    <property type="entry name" value="UbiA"/>
    <property type="match status" value="1"/>
</dbReference>
<dbReference type="HOGENOM" id="CLU_1060153_0_0_2"/>
<feature type="transmembrane region" description="Helical" evidence="5">
    <location>
        <begin position="84"/>
        <end position="105"/>
    </location>
</feature>
<keyword evidence="2 5" id="KW-0812">Transmembrane</keyword>
<dbReference type="InterPro" id="IPR000537">
    <property type="entry name" value="UbiA_prenyltransferase"/>
</dbReference>